<dbReference type="EMBL" id="RWAH01000035">
    <property type="protein sequence ID" value="MMS79363.1"/>
    <property type="molecule type" value="Genomic_DNA"/>
</dbReference>
<protein>
    <submittedName>
        <fullName evidence="2">DUF4277 domain-containing protein</fullName>
    </submittedName>
</protein>
<dbReference type="InterPro" id="IPR025457">
    <property type="entry name" value="DUF4277"/>
</dbReference>
<dbReference type="Proteomes" id="UP000839526">
    <property type="component" value="Unassembled WGS sequence"/>
</dbReference>
<dbReference type="Pfam" id="PF14104">
    <property type="entry name" value="DUF4277"/>
    <property type="match status" value="1"/>
</dbReference>
<accession>A0A403T6C2</accession>
<sequence length="69" mass="7640">MRIFMNGDDCHISHGHMFVAMLLNGPGFYSRILHTFPLFIVSKPAESLTATGIKADALSVRCRDDLSES</sequence>
<proteinExistence type="predicted"/>
<gene>
    <name evidence="2" type="ORF">D9O31_23375</name>
</gene>
<dbReference type="AlphaFoldDB" id="A0A403T6C2"/>
<evidence type="ECO:0000259" key="1">
    <source>
        <dbReference type="Pfam" id="PF14104"/>
    </source>
</evidence>
<name>A0A403T6C2_SALER</name>
<feature type="domain" description="DUF4277" evidence="1">
    <location>
        <begin position="6"/>
        <end position="58"/>
    </location>
</feature>
<organism evidence="2">
    <name type="scientific">Salmonella enterica</name>
    <name type="common">Salmonella choleraesuis</name>
    <dbReference type="NCBI Taxonomy" id="28901"/>
    <lineage>
        <taxon>Bacteria</taxon>
        <taxon>Pseudomonadati</taxon>
        <taxon>Pseudomonadota</taxon>
        <taxon>Gammaproteobacteria</taxon>
        <taxon>Enterobacterales</taxon>
        <taxon>Enterobacteriaceae</taxon>
        <taxon>Salmonella</taxon>
    </lineage>
</organism>
<evidence type="ECO:0000313" key="2">
    <source>
        <dbReference type="EMBL" id="MMS79363.1"/>
    </source>
</evidence>
<reference evidence="2" key="1">
    <citation type="submission" date="2018-10" db="EMBL/GenBank/DDBJ databases">
        <authorList>
            <consortium name="PulseNet: The National Subtyping Network for Foodborne Disease Surveillance"/>
            <person name="Tarr C.L."/>
            <person name="Trees E."/>
            <person name="Katz L.S."/>
            <person name="Carleton-Romer H.A."/>
            <person name="Stroika S."/>
            <person name="Kucerova Z."/>
            <person name="Roache K.F."/>
            <person name="Sabol A.L."/>
            <person name="Besser J."/>
            <person name="Gerner-Smidt P."/>
        </authorList>
    </citation>
    <scope>NUCLEOTIDE SEQUENCE [LARGE SCALE GENOMIC DNA]</scope>
    <source>
        <strain evidence="2">PNUSAS052121</strain>
    </source>
</reference>
<comment type="caution">
    <text evidence="2">The sequence shown here is derived from an EMBL/GenBank/DDBJ whole genome shotgun (WGS) entry which is preliminary data.</text>
</comment>